<accession>A0ABN3VCS5</accession>
<comment type="caution">
    <text evidence="1">The sequence shown here is derived from an EMBL/GenBank/DDBJ whole genome shotgun (WGS) entry which is preliminary data.</text>
</comment>
<reference evidence="1 2" key="1">
    <citation type="journal article" date="2019" name="Int. J. Syst. Evol. Microbiol.">
        <title>The Global Catalogue of Microorganisms (GCM) 10K type strain sequencing project: providing services to taxonomists for standard genome sequencing and annotation.</title>
        <authorList>
            <consortium name="The Broad Institute Genomics Platform"/>
            <consortium name="The Broad Institute Genome Sequencing Center for Infectious Disease"/>
            <person name="Wu L."/>
            <person name="Ma J."/>
        </authorList>
    </citation>
    <scope>NUCLEOTIDE SEQUENCE [LARGE SCALE GENOMIC DNA]</scope>
    <source>
        <strain evidence="1 2">JCM 9383</strain>
    </source>
</reference>
<name>A0ABN3VCS5_9PSEU</name>
<proteinExistence type="predicted"/>
<sequence length="546" mass="60043">MTDVLALADDLVDVLAEEDPVNELLQGHPGFGHRLGDLDEATGQRLRRRARRIAREAARLDVDGQDRVTCGVLAAEADGVVTRIDARLVEHAMLDLTVSPVSRLLSVLPTVQLTGPEHEQDFLARLAGIPRFLAQAAERHREGVAAGRTPVGRGVRSALERLDAYLADADHDPLRKPVLGEAAADGRERLLRDVVRPAFATYREVLREEIARHGRPDDRPGLVWLPGGERTYAALAKMHTTTDRTPEQLHRTGLDVLARLDDEYREIGSEIFGARTAAEVRDRVRTDPALRWESAEELLTAARTAIRRAEQAAPEYFGRLPAHPCEVAPVPADQGPTAAAAFYVPGPLDGSRGGTYYANTYLATERDRTVSEAVAFHEAVPGHHFQITLAQEMTGLPKLRKVAGINSYIEGWALYCERLADEIGLYSGDLARLGMLAMDSMRAARLVVDTGLHAFGWSRQRAVDFLRARTVLAEVELQSEVDRYVETPGQALSYLVGRLEIERLRATAEREMGAAFDLRAFHDVVLGGGPLPMNVLSDVVSRWAVS</sequence>
<dbReference type="Proteomes" id="UP001500979">
    <property type="component" value="Unassembled WGS sequence"/>
</dbReference>
<evidence type="ECO:0008006" key="3">
    <source>
        <dbReference type="Google" id="ProtNLM"/>
    </source>
</evidence>
<dbReference type="EMBL" id="BAAAUX010000014">
    <property type="protein sequence ID" value="GAA2792389.1"/>
    <property type="molecule type" value="Genomic_DNA"/>
</dbReference>
<evidence type="ECO:0000313" key="2">
    <source>
        <dbReference type="Proteomes" id="UP001500979"/>
    </source>
</evidence>
<protein>
    <recommendedName>
        <fullName evidence="3">DUF885 domain-containing protein</fullName>
    </recommendedName>
</protein>
<dbReference type="PANTHER" id="PTHR33361:SF2">
    <property type="entry name" value="DUF885 DOMAIN-CONTAINING PROTEIN"/>
    <property type="match status" value="1"/>
</dbReference>
<gene>
    <name evidence="1" type="ORF">GCM10010470_28960</name>
</gene>
<organism evidence="1 2">
    <name type="scientific">Saccharopolyspora taberi</name>
    <dbReference type="NCBI Taxonomy" id="60895"/>
    <lineage>
        <taxon>Bacteria</taxon>
        <taxon>Bacillati</taxon>
        <taxon>Actinomycetota</taxon>
        <taxon>Actinomycetes</taxon>
        <taxon>Pseudonocardiales</taxon>
        <taxon>Pseudonocardiaceae</taxon>
        <taxon>Saccharopolyspora</taxon>
    </lineage>
</organism>
<evidence type="ECO:0000313" key="1">
    <source>
        <dbReference type="EMBL" id="GAA2792389.1"/>
    </source>
</evidence>
<dbReference type="InterPro" id="IPR010281">
    <property type="entry name" value="DUF885"/>
</dbReference>
<keyword evidence="2" id="KW-1185">Reference proteome</keyword>
<dbReference type="RefSeq" id="WP_344680173.1">
    <property type="nucleotide sequence ID" value="NZ_BAAAUX010000014.1"/>
</dbReference>
<dbReference type="PANTHER" id="PTHR33361">
    <property type="entry name" value="GLR0591 PROTEIN"/>
    <property type="match status" value="1"/>
</dbReference>
<dbReference type="Pfam" id="PF05960">
    <property type="entry name" value="DUF885"/>
    <property type="match status" value="1"/>
</dbReference>